<keyword evidence="3" id="KW-1185">Reference proteome</keyword>
<accession>A0ABQ8FM94</accession>
<feature type="region of interest" description="Disordered" evidence="1">
    <location>
        <begin position="606"/>
        <end position="628"/>
    </location>
</feature>
<reference evidence="2 3" key="1">
    <citation type="submission" date="2021-02" db="EMBL/GenBank/DDBJ databases">
        <title>Variation within the Batrachochytrium salamandrivorans European outbreak.</title>
        <authorList>
            <person name="Kelly M."/>
            <person name="Pasmans F."/>
            <person name="Shea T.P."/>
            <person name="Munoz J.F."/>
            <person name="Carranza S."/>
            <person name="Cuomo C.A."/>
            <person name="Martel A."/>
        </authorList>
    </citation>
    <scope>NUCLEOTIDE SEQUENCE [LARGE SCALE GENOMIC DNA]</scope>
    <source>
        <strain evidence="2 3">AMFP18/2</strain>
    </source>
</reference>
<evidence type="ECO:0000313" key="3">
    <source>
        <dbReference type="Proteomes" id="UP001648503"/>
    </source>
</evidence>
<comment type="caution">
    <text evidence="2">The sequence shown here is derived from an EMBL/GenBank/DDBJ whole genome shotgun (WGS) entry which is preliminary data.</text>
</comment>
<name>A0ABQ8FM94_9FUNG</name>
<feature type="compositionally biased region" description="Polar residues" evidence="1">
    <location>
        <begin position="606"/>
        <end position="619"/>
    </location>
</feature>
<organism evidence="2 3">
    <name type="scientific">Batrachochytrium salamandrivorans</name>
    <dbReference type="NCBI Taxonomy" id="1357716"/>
    <lineage>
        <taxon>Eukaryota</taxon>
        <taxon>Fungi</taxon>
        <taxon>Fungi incertae sedis</taxon>
        <taxon>Chytridiomycota</taxon>
        <taxon>Chytridiomycota incertae sedis</taxon>
        <taxon>Chytridiomycetes</taxon>
        <taxon>Rhizophydiales</taxon>
        <taxon>Rhizophydiales incertae sedis</taxon>
        <taxon>Batrachochytrium</taxon>
    </lineage>
</organism>
<protein>
    <submittedName>
        <fullName evidence="2">Uncharacterized protein</fullName>
    </submittedName>
</protein>
<feature type="region of interest" description="Disordered" evidence="1">
    <location>
        <begin position="447"/>
        <end position="481"/>
    </location>
</feature>
<gene>
    <name evidence="2" type="ORF">BASA50_002181</name>
</gene>
<evidence type="ECO:0000256" key="1">
    <source>
        <dbReference type="SAM" id="MobiDB-lite"/>
    </source>
</evidence>
<sequence length="773" mass="86241">MDMVLTKDKIDEIYDLASPVLLRGLQSFPPMHTSDPIVGQPMTTPNHVVTQAQTHTSRTYAGLVSGIRNDTFSHPDQIVEFLRDNSNLINLNPFPRQPILSTDAPVLLQLDAIQAYIESLSYNYIGEPFFNVKKSLSVRNLVLLGHKIVQLALPIKCLEAALLGICLTMKHIVLVLKFGNKWGAIGLSRKSDLKDKKLVHMSLSALMQDYKTCYEKNHHKLLKIKLGLPVTHDPASNESIARPILDKKMPPEESLQSQVYLLTQQVERLKVQLAAAGRSSTLSNTDTFTSPPKLPLPKYSPSSFGQFNEPSSDSLHARLDKQAETHAYWPLGSRSSVPVNSHGIAPTSANVSYGNLESRSMEPRTISTRNEHCSRKGVQELFPVTQNTQASSSMLSNFEHPLLSLHMSSIQAPSDILPVSPRMMLDELEPPEGQYVLFGHRSISSHTSRPEITHAGTPMPNEFSQHQSSGTRSDASTPKRPAIHYRSQEDVMLDDRYQSTNTILYPGSLLHEDISRNPPLPSSPVDDTHAIESYDGLLRKVEQALNIEDSAPPHLSGVLKSKSPDEQINTGTHHTDIDATDSIDSMLNQIQHVLSTDIYTSTRAHPSACSATRPTSRNIQEPPIISKPHSNAIHPTYYLPSIEYNSLVEEDSLLERASDPIMRRYLGSECFLPHHKKVEPQQGIPTRDSTHRYDSSNFGRHRMSNFAHNEQVTSVPLTNDSICDAHTSDFENQSFVASLNYLHRRPLNNQSTSDQETTQVLNLAHIHSLPKLR</sequence>
<dbReference type="Proteomes" id="UP001648503">
    <property type="component" value="Unassembled WGS sequence"/>
</dbReference>
<dbReference type="PANTHER" id="PTHR15750:SF2">
    <property type="entry name" value="VASOHIBIN"/>
    <property type="match status" value="1"/>
</dbReference>
<dbReference type="InterPro" id="IPR028131">
    <property type="entry name" value="VASH1"/>
</dbReference>
<dbReference type="PANTHER" id="PTHR15750">
    <property type="entry name" value="VASOHIBIN-1-LIKE ISOFORM X2"/>
    <property type="match status" value="1"/>
</dbReference>
<evidence type="ECO:0000313" key="2">
    <source>
        <dbReference type="EMBL" id="KAH6600616.1"/>
    </source>
</evidence>
<proteinExistence type="predicted"/>
<dbReference type="Pfam" id="PF14822">
    <property type="entry name" value="Vasohibin"/>
    <property type="match status" value="1"/>
</dbReference>
<feature type="compositionally biased region" description="Polar residues" evidence="1">
    <location>
        <begin position="462"/>
        <end position="476"/>
    </location>
</feature>
<dbReference type="EMBL" id="JAFCIX010000030">
    <property type="protein sequence ID" value="KAH6600616.1"/>
    <property type="molecule type" value="Genomic_DNA"/>
</dbReference>